<evidence type="ECO:0000313" key="2">
    <source>
        <dbReference type="Proteomes" id="UP001162001"/>
    </source>
</evidence>
<proteinExistence type="predicted"/>
<name>A0A7D3QUN3_9VIRU</name>
<evidence type="ECO:0000313" key="1">
    <source>
        <dbReference type="EMBL" id="QKF94283.1"/>
    </source>
</evidence>
<accession>A0A7D3QUN3</accession>
<keyword evidence="2" id="KW-1185">Reference proteome</keyword>
<dbReference type="Proteomes" id="UP001162001">
    <property type="component" value="Segment"/>
</dbReference>
<organism evidence="1 2">
    <name type="scientific">Fadolivirus FV1/VV64</name>
    <dbReference type="NCBI Taxonomy" id="3070911"/>
    <lineage>
        <taxon>Viruses</taxon>
        <taxon>Varidnaviria</taxon>
        <taxon>Bamfordvirae</taxon>
        <taxon>Nucleocytoviricota</taxon>
        <taxon>Megaviricetes</taxon>
        <taxon>Imitervirales</taxon>
        <taxon>Mimiviridae</taxon>
        <taxon>Klosneuvirinae</taxon>
        <taxon>Fadolivirus</taxon>
        <taxon>Fadolivirus algeromassiliense</taxon>
    </lineage>
</organism>
<reference evidence="1 2" key="1">
    <citation type="submission" date="2020-04" db="EMBL/GenBank/DDBJ databases">
        <title>Advantages and limits of metagenomic assembly and binning of a giant virus.</title>
        <authorList>
            <person name="Schulz F."/>
            <person name="Andreani J."/>
            <person name="Francis R."/>
            <person name="Boudjemaa H."/>
            <person name="Bou Khalil J.Y."/>
            <person name="Lee J."/>
            <person name="La Scola B."/>
            <person name="Woyke T."/>
        </authorList>
    </citation>
    <scope>NUCLEOTIDE SEQUENCE [LARGE SCALE GENOMIC DNA]</scope>
    <source>
        <strain evidence="1 2">FV1/VV64</strain>
    </source>
</reference>
<gene>
    <name evidence="1" type="ORF">Fadolivirus_1_825</name>
</gene>
<dbReference type="EMBL" id="MT418680">
    <property type="protein sequence ID" value="QKF94283.1"/>
    <property type="molecule type" value="Genomic_DNA"/>
</dbReference>
<protein>
    <submittedName>
        <fullName evidence="1">Uncharacterized protein</fullName>
    </submittedName>
</protein>
<sequence length="155" mass="18422">MVCDSVELVYGYKIPENILRMVFETDDFKKYCFDAKPKKYQKNYTYEYNHFLFTEYLNNKLRDKNYGYKIYCSTLPCCTYGEKDKYRKYGTDFIIGFEIGQFGGFELEPINPLVFNDLSKYVPTLLKLLNDLKLHVYCDNTPYIYAMPNDCLSCT</sequence>